<keyword evidence="3" id="KW-1185">Reference proteome</keyword>
<feature type="transmembrane region" description="Helical" evidence="1">
    <location>
        <begin position="7"/>
        <end position="28"/>
    </location>
</feature>
<keyword evidence="1" id="KW-1133">Transmembrane helix</keyword>
<protein>
    <submittedName>
        <fullName evidence="2">Uncharacterized protein</fullName>
    </submittedName>
</protein>
<gene>
    <name evidence="2" type="ORF">EL17_21965</name>
</gene>
<dbReference type="AlphaFoldDB" id="A0A074L3F7"/>
<dbReference type="RefSeq" id="WP_035068535.1">
    <property type="nucleotide sequence ID" value="NZ_JMIH01000004.1"/>
</dbReference>
<evidence type="ECO:0000313" key="3">
    <source>
        <dbReference type="Proteomes" id="UP000027821"/>
    </source>
</evidence>
<reference evidence="2 3" key="1">
    <citation type="submission" date="2014-04" db="EMBL/GenBank/DDBJ databases">
        <title>Characterization and application of a salt tolerant electro-active bacterium.</title>
        <authorList>
            <person name="Yang L."/>
            <person name="Wei S."/>
            <person name="Tay Q.X.M."/>
        </authorList>
    </citation>
    <scope>NUCLEOTIDE SEQUENCE [LARGE SCALE GENOMIC DNA]</scope>
    <source>
        <strain evidence="2 3">LY1</strain>
    </source>
</reference>
<dbReference type="eggNOG" id="ENOG5033FRH">
    <property type="taxonomic scope" value="Bacteria"/>
</dbReference>
<comment type="caution">
    <text evidence="2">The sequence shown here is derived from an EMBL/GenBank/DDBJ whole genome shotgun (WGS) entry which is preliminary data.</text>
</comment>
<sequence>MTFFLKIFSFVGLGLTLVPSFLVFQGFIEPGLSKTLMLVGTIIWFATAPQWLNKFQEEPKDE</sequence>
<name>A0A074L3F7_9BACT</name>
<dbReference type="EMBL" id="JMIH01000004">
    <property type="protein sequence ID" value="KEO75699.1"/>
    <property type="molecule type" value="Genomic_DNA"/>
</dbReference>
<evidence type="ECO:0000256" key="1">
    <source>
        <dbReference type="SAM" id="Phobius"/>
    </source>
</evidence>
<proteinExistence type="predicted"/>
<evidence type="ECO:0000313" key="2">
    <source>
        <dbReference type="EMBL" id="KEO75699.1"/>
    </source>
</evidence>
<dbReference type="STRING" id="1048983.EL17_21965"/>
<keyword evidence="1" id="KW-0472">Membrane</keyword>
<keyword evidence="1" id="KW-0812">Transmembrane</keyword>
<accession>A0A074L3F7</accession>
<dbReference type="Proteomes" id="UP000027821">
    <property type="component" value="Unassembled WGS sequence"/>
</dbReference>
<organism evidence="2 3">
    <name type="scientific">Anditalea andensis</name>
    <dbReference type="NCBI Taxonomy" id="1048983"/>
    <lineage>
        <taxon>Bacteria</taxon>
        <taxon>Pseudomonadati</taxon>
        <taxon>Bacteroidota</taxon>
        <taxon>Cytophagia</taxon>
        <taxon>Cytophagales</taxon>
        <taxon>Cytophagaceae</taxon>
        <taxon>Anditalea</taxon>
    </lineage>
</organism>
<dbReference type="OrthoDB" id="9814988at2"/>